<dbReference type="KEGG" id="cch:Cag_1995"/>
<dbReference type="Pfam" id="PF05016">
    <property type="entry name" value="ParE_toxin"/>
    <property type="match status" value="1"/>
</dbReference>
<evidence type="ECO:0000313" key="2">
    <source>
        <dbReference type="EMBL" id="ABB29243.1"/>
    </source>
</evidence>
<name>Q3AP32_CHLCH</name>
<evidence type="ECO:0008006" key="3">
    <source>
        <dbReference type="Google" id="ProtNLM"/>
    </source>
</evidence>
<dbReference type="Gene3D" id="3.30.2310.20">
    <property type="entry name" value="RelE-like"/>
    <property type="match status" value="1"/>
</dbReference>
<dbReference type="eggNOG" id="COG3668">
    <property type="taxonomic scope" value="Bacteria"/>
</dbReference>
<dbReference type="HOGENOM" id="CLU_147162_7_0_10"/>
<proteinExistence type="predicted"/>
<keyword evidence="1" id="KW-1277">Toxin-antitoxin system</keyword>
<gene>
    <name evidence="2" type="ordered locus">Cag_1995</name>
</gene>
<dbReference type="EMBL" id="CP000108">
    <property type="protein sequence ID" value="ABB29243.1"/>
    <property type="molecule type" value="Genomic_DNA"/>
</dbReference>
<protein>
    <recommendedName>
        <fullName evidence="3">Type II toxin-antitoxin system RelE/ParE family toxin</fullName>
    </recommendedName>
</protein>
<dbReference type="InterPro" id="IPR035093">
    <property type="entry name" value="RelE/ParE_toxin_dom_sf"/>
</dbReference>
<dbReference type="AlphaFoldDB" id="Q3AP32"/>
<accession>Q3AP32</accession>
<dbReference type="OrthoDB" id="199685at2"/>
<dbReference type="InterPro" id="IPR007712">
    <property type="entry name" value="RelE/ParE_toxin"/>
</dbReference>
<organism evidence="2">
    <name type="scientific">Chlorobium chlorochromatii (strain CaD3)</name>
    <dbReference type="NCBI Taxonomy" id="340177"/>
    <lineage>
        <taxon>Bacteria</taxon>
        <taxon>Pseudomonadati</taxon>
        <taxon>Chlorobiota</taxon>
        <taxon>Chlorobiia</taxon>
        <taxon>Chlorobiales</taxon>
        <taxon>Chlorobiaceae</taxon>
        <taxon>Chlorobium/Pelodictyon group</taxon>
        <taxon>Chlorobium</taxon>
    </lineage>
</organism>
<dbReference type="STRING" id="340177.Cag_1995"/>
<evidence type="ECO:0000256" key="1">
    <source>
        <dbReference type="ARBA" id="ARBA00022649"/>
    </source>
</evidence>
<sequence length="99" mass="11750">MQVTIQLLSSAINDLLDARRFYEQQRNGLGAYFFDSIFADIDKLTLYAGCHPKYFGYYRMLAKKFPYAIYYKMNDTSVAVVWRILDMRRSPYKIKQLLP</sequence>
<reference evidence="2" key="1">
    <citation type="submission" date="2005-08" db="EMBL/GenBank/DDBJ databases">
        <title>Complete sequence of Chlorobium chlorochromatii CaD3.</title>
        <authorList>
            <person name="Copeland A."/>
            <person name="Lucas S."/>
            <person name="Lapidus A."/>
            <person name="Barry K."/>
            <person name="Detter J.C."/>
            <person name="Glavina T."/>
            <person name="Hammon N."/>
            <person name="Israni S."/>
            <person name="Pitluck S."/>
            <person name="Bryant D."/>
            <person name="Schmutz J."/>
            <person name="Larimer F."/>
            <person name="Land M."/>
            <person name="Kyrpides N."/>
            <person name="Ivanova N."/>
            <person name="Richardson P."/>
        </authorList>
    </citation>
    <scope>NUCLEOTIDE SEQUENCE [LARGE SCALE GENOMIC DNA]</scope>
    <source>
        <strain evidence="2">CaD3</strain>
    </source>
</reference>